<name>A0A4R8DV85_9BACT</name>
<sequence length="65" mass="7424">MTYDFETLAVCFDRIAVELRQEEGRYVVHSKGVTIYFPGFGEMLRYLSNTYPGLFVSLAPQNPGK</sequence>
<dbReference type="AlphaFoldDB" id="A0A4R8DV85"/>
<proteinExistence type="predicted"/>
<dbReference type="EMBL" id="SODV01000001">
    <property type="protein sequence ID" value="TDX02099.1"/>
    <property type="molecule type" value="Genomic_DNA"/>
</dbReference>
<keyword evidence="2" id="KW-1185">Reference proteome</keyword>
<organism evidence="1 2">
    <name type="scientific">Dinghuibacter silviterrae</name>
    <dbReference type="NCBI Taxonomy" id="1539049"/>
    <lineage>
        <taxon>Bacteria</taxon>
        <taxon>Pseudomonadati</taxon>
        <taxon>Bacteroidota</taxon>
        <taxon>Chitinophagia</taxon>
        <taxon>Chitinophagales</taxon>
        <taxon>Chitinophagaceae</taxon>
        <taxon>Dinghuibacter</taxon>
    </lineage>
</organism>
<dbReference type="Proteomes" id="UP000294498">
    <property type="component" value="Unassembled WGS sequence"/>
</dbReference>
<reference evidence="1 2" key="1">
    <citation type="submission" date="2019-03" db="EMBL/GenBank/DDBJ databases">
        <title>Genomic Encyclopedia of Type Strains, Phase IV (KMG-IV): sequencing the most valuable type-strain genomes for metagenomic binning, comparative biology and taxonomic classification.</title>
        <authorList>
            <person name="Goeker M."/>
        </authorList>
    </citation>
    <scope>NUCLEOTIDE SEQUENCE [LARGE SCALE GENOMIC DNA]</scope>
    <source>
        <strain evidence="1 2">DSM 100059</strain>
    </source>
</reference>
<protein>
    <submittedName>
        <fullName evidence="1">Uncharacterized protein</fullName>
    </submittedName>
</protein>
<gene>
    <name evidence="1" type="ORF">EDB95_3149</name>
</gene>
<evidence type="ECO:0000313" key="1">
    <source>
        <dbReference type="EMBL" id="TDX02099.1"/>
    </source>
</evidence>
<evidence type="ECO:0000313" key="2">
    <source>
        <dbReference type="Proteomes" id="UP000294498"/>
    </source>
</evidence>
<accession>A0A4R8DV85</accession>
<comment type="caution">
    <text evidence="1">The sequence shown here is derived from an EMBL/GenBank/DDBJ whole genome shotgun (WGS) entry which is preliminary data.</text>
</comment>